<accession>A0A0D2JUA9</accession>
<dbReference type="Proteomes" id="UP000032233">
    <property type="component" value="Unassembled WGS sequence"/>
</dbReference>
<feature type="domain" description="Xylose isomerase-like TIM barrel" evidence="1">
    <location>
        <begin position="21"/>
        <end position="258"/>
    </location>
</feature>
<dbReference type="SUPFAM" id="SSF51658">
    <property type="entry name" value="Xylose isomerase-like"/>
    <property type="match status" value="1"/>
</dbReference>
<keyword evidence="3" id="KW-1185">Reference proteome</keyword>
<sequence>MITLGCSTWFLRHMPISEALRIIKQNGFSLAEVWSDQIQLHGGSAREIGALARQLGLELTWHAASHDLNLTSRNSYLREAAFEQTKACLDLAKEAGASLLVLHPGRKSFTADEDDYYWALMRHIFSDLSKEAQKRGIPLALELMETKPCELVCSLEAFAKVAAWNLSNLFFTVDLAHLNTWGDPCRIWQSFDQKKLLHIHLSDNSLETMHLPLGRGNMNLDRLLRLIKKDFKKSIVLEGPSQGGLPRDLAAEFDFMKKRL</sequence>
<proteinExistence type="predicted"/>
<name>A0A0D2JUA9_9BACT</name>
<evidence type="ECO:0000259" key="1">
    <source>
        <dbReference type="Pfam" id="PF01261"/>
    </source>
</evidence>
<dbReference type="InParanoid" id="A0A0D2JUA9"/>
<dbReference type="Pfam" id="PF01261">
    <property type="entry name" value="AP_endonuc_2"/>
    <property type="match status" value="1"/>
</dbReference>
<evidence type="ECO:0000313" key="2">
    <source>
        <dbReference type="EMBL" id="KIX13055.1"/>
    </source>
</evidence>
<gene>
    <name evidence="2" type="ORF">X474_15940</name>
</gene>
<dbReference type="PANTHER" id="PTHR12110">
    <property type="entry name" value="HYDROXYPYRUVATE ISOMERASE"/>
    <property type="match status" value="1"/>
</dbReference>
<organism evidence="2 3">
    <name type="scientific">Dethiosulfatarculus sandiegensis</name>
    <dbReference type="NCBI Taxonomy" id="1429043"/>
    <lineage>
        <taxon>Bacteria</taxon>
        <taxon>Pseudomonadati</taxon>
        <taxon>Thermodesulfobacteriota</taxon>
        <taxon>Desulfarculia</taxon>
        <taxon>Desulfarculales</taxon>
        <taxon>Desulfarculaceae</taxon>
        <taxon>Dethiosulfatarculus</taxon>
    </lineage>
</organism>
<dbReference type="EMBL" id="AZAC01000019">
    <property type="protein sequence ID" value="KIX13055.1"/>
    <property type="molecule type" value="Genomic_DNA"/>
</dbReference>
<evidence type="ECO:0000313" key="3">
    <source>
        <dbReference type="Proteomes" id="UP000032233"/>
    </source>
</evidence>
<dbReference type="InterPro" id="IPR050312">
    <property type="entry name" value="IolE/XylAMocC-like"/>
</dbReference>
<dbReference type="PANTHER" id="PTHR12110:SF53">
    <property type="entry name" value="BLR5974 PROTEIN"/>
    <property type="match status" value="1"/>
</dbReference>
<comment type="caution">
    <text evidence="2">The sequence shown here is derived from an EMBL/GenBank/DDBJ whole genome shotgun (WGS) entry which is preliminary data.</text>
</comment>
<dbReference type="RefSeq" id="WP_044349859.1">
    <property type="nucleotide sequence ID" value="NZ_AZAC01000019.1"/>
</dbReference>
<dbReference type="AlphaFoldDB" id="A0A0D2JUA9"/>
<dbReference type="OrthoDB" id="9801960at2"/>
<dbReference type="STRING" id="1429043.X474_15940"/>
<reference evidence="2 3" key="1">
    <citation type="submission" date="2013-11" db="EMBL/GenBank/DDBJ databases">
        <title>Metagenomic analysis of a methanogenic consortium involved in long chain n-alkane degradation.</title>
        <authorList>
            <person name="Davidova I.A."/>
            <person name="Callaghan A.V."/>
            <person name="Wawrik B."/>
            <person name="Pruitt S."/>
            <person name="Marks C."/>
            <person name="Duncan K.E."/>
            <person name="Suflita J.M."/>
        </authorList>
    </citation>
    <scope>NUCLEOTIDE SEQUENCE [LARGE SCALE GENOMIC DNA]</scope>
    <source>
        <strain evidence="2 3">SPR</strain>
    </source>
</reference>
<dbReference type="InterPro" id="IPR013022">
    <property type="entry name" value="Xyl_isomerase-like_TIM-brl"/>
</dbReference>
<protein>
    <recommendedName>
        <fullName evidence="1">Xylose isomerase-like TIM barrel domain-containing protein</fullName>
    </recommendedName>
</protein>
<dbReference type="Gene3D" id="3.20.20.150">
    <property type="entry name" value="Divalent-metal-dependent TIM barrel enzymes"/>
    <property type="match status" value="1"/>
</dbReference>
<dbReference type="InterPro" id="IPR036237">
    <property type="entry name" value="Xyl_isomerase-like_sf"/>
</dbReference>